<dbReference type="VEuPathDB" id="FungiDB:yc1106_10087"/>
<evidence type="ECO:0000259" key="7">
    <source>
        <dbReference type="Pfam" id="PF02668"/>
    </source>
</evidence>
<dbReference type="Proteomes" id="UP001056012">
    <property type="component" value="Chromosome 8"/>
</dbReference>
<evidence type="ECO:0000256" key="5">
    <source>
        <dbReference type="ARBA" id="ARBA00023002"/>
    </source>
</evidence>
<keyword evidence="5" id="KW-0560">Oxidoreductase</keyword>
<dbReference type="OrthoDB" id="10257314at2759"/>
<protein>
    <submittedName>
        <fullName evidence="8">Taurine catabolism dioxygenase</fullName>
    </submittedName>
</protein>
<keyword evidence="6" id="KW-0408">Iron</keyword>
<name>A0A9Q8ZLD8_CURCL</name>
<dbReference type="InterPro" id="IPR051323">
    <property type="entry name" value="AtsK-like"/>
</dbReference>
<evidence type="ECO:0000256" key="4">
    <source>
        <dbReference type="ARBA" id="ARBA00022964"/>
    </source>
</evidence>
<organism evidence="8 9">
    <name type="scientific">Curvularia clavata</name>
    <dbReference type="NCBI Taxonomy" id="95742"/>
    <lineage>
        <taxon>Eukaryota</taxon>
        <taxon>Fungi</taxon>
        <taxon>Dikarya</taxon>
        <taxon>Ascomycota</taxon>
        <taxon>Pezizomycotina</taxon>
        <taxon>Dothideomycetes</taxon>
        <taxon>Pleosporomycetidae</taxon>
        <taxon>Pleosporales</taxon>
        <taxon>Pleosporineae</taxon>
        <taxon>Pleosporaceae</taxon>
        <taxon>Curvularia</taxon>
    </lineage>
</organism>
<keyword evidence="3" id="KW-0479">Metal-binding</keyword>
<dbReference type="EMBL" id="CP089281">
    <property type="protein sequence ID" value="USP82813.1"/>
    <property type="molecule type" value="Genomic_DNA"/>
</dbReference>
<sequence>MSRTATILLSRSAPVLRFSSSQQARSPWLRRGFAQETSFPKPLKLKGVLNPLKQFKVTPSVGTEFPEANLVDMLNAPNSDDMLRDLAITSKLEKTFHERTRLTDDLFAVSRRGVVFFRNQNNMTNDLQKTLIQRMGELVGKPKESTLHIHPVINPQREGGGDDLHISTINSRQRKFVNGKATPRDLGNARQALESWHSDIQSEQVPSDYTCLRLVELPSAGGDTLWASGYEVYDRLSEPMRKFLEQHTANYTAPFFEKIINNTKIKVYSDARGHPENTGSPLKAVHPVIRTNPVTGWKSVFAIGAYPGSINGLTPPESDMILNWLMDIVLRNHDLQCRFRWQGPNDMAIWDNRSMVHNATMDYDDYGERFGYRVCGIGEKPYLDPNSKSMREALAEEGEIP</sequence>
<comment type="similarity">
    <text evidence="2">Belongs to the TfdA dioxygenase family.</text>
</comment>
<dbReference type="PANTHER" id="PTHR30468">
    <property type="entry name" value="ALPHA-KETOGLUTARATE-DEPENDENT SULFONATE DIOXYGENASE"/>
    <property type="match status" value="1"/>
</dbReference>
<proteinExistence type="inferred from homology"/>
<feature type="domain" description="TauD/TfdA-like" evidence="7">
    <location>
        <begin position="108"/>
        <end position="374"/>
    </location>
</feature>
<evidence type="ECO:0000256" key="2">
    <source>
        <dbReference type="ARBA" id="ARBA00005896"/>
    </source>
</evidence>
<comment type="cofactor">
    <cofactor evidence="1">
        <name>Fe(2+)</name>
        <dbReference type="ChEBI" id="CHEBI:29033"/>
    </cofactor>
</comment>
<evidence type="ECO:0000256" key="3">
    <source>
        <dbReference type="ARBA" id="ARBA00022723"/>
    </source>
</evidence>
<dbReference type="GO" id="GO:0005737">
    <property type="term" value="C:cytoplasm"/>
    <property type="evidence" value="ECO:0007669"/>
    <property type="project" value="TreeGrafter"/>
</dbReference>
<dbReference type="InterPro" id="IPR042098">
    <property type="entry name" value="TauD-like_sf"/>
</dbReference>
<dbReference type="SUPFAM" id="SSF51197">
    <property type="entry name" value="Clavaminate synthase-like"/>
    <property type="match status" value="1"/>
</dbReference>
<keyword evidence="9" id="KW-1185">Reference proteome</keyword>
<dbReference type="PANTHER" id="PTHR30468:SF10">
    <property type="entry name" value="TAUD_TFDA-LIKE DOMAIN-CONTAINING PROTEIN"/>
    <property type="match status" value="1"/>
</dbReference>
<dbReference type="GO" id="GO:0016706">
    <property type="term" value="F:2-oxoglutarate-dependent dioxygenase activity"/>
    <property type="evidence" value="ECO:0007669"/>
    <property type="project" value="TreeGrafter"/>
</dbReference>
<evidence type="ECO:0000256" key="6">
    <source>
        <dbReference type="ARBA" id="ARBA00023004"/>
    </source>
</evidence>
<dbReference type="InterPro" id="IPR003819">
    <property type="entry name" value="TauD/TfdA-like"/>
</dbReference>
<evidence type="ECO:0000313" key="9">
    <source>
        <dbReference type="Proteomes" id="UP001056012"/>
    </source>
</evidence>
<keyword evidence="4 8" id="KW-0223">Dioxygenase</keyword>
<dbReference type="AlphaFoldDB" id="A0A9Q8ZLD8"/>
<dbReference type="GO" id="GO:0046872">
    <property type="term" value="F:metal ion binding"/>
    <property type="evidence" value="ECO:0007669"/>
    <property type="project" value="UniProtKB-KW"/>
</dbReference>
<dbReference type="Gene3D" id="3.60.130.10">
    <property type="entry name" value="Clavaminate synthase-like"/>
    <property type="match status" value="1"/>
</dbReference>
<evidence type="ECO:0000313" key="8">
    <source>
        <dbReference type="EMBL" id="USP82813.1"/>
    </source>
</evidence>
<evidence type="ECO:0000256" key="1">
    <source>
        <dbReference type="ARBA" id="ARBA00001954"/>
    </source>
</evidence>
<reference evidence="8" key="1">
    <citation type="submission" date="2021-12" db="EMBL/GenBank/DDBJ databases">
        <title>Curvularia clavata genome.</title>
        <authorList>
            <person name="Cao Y."/>
        </authorList>
    </citation>
    <scope>NUCLEOTIDE SEQUENCE</scope>
    <source>
        <strain evidence="8">Yc1106</strain>
    </source>
</reference>
<accession>A0A9Q8ZLD8</accession>
<dbReference type="Pfam" id="PF02668">
    <property type="entry name" value="TauD"/>
    <property type="match status" value="1"/>
</dbReference>
<gene>
    <name evidence="8" type="ORF">yc1106_10087</name>
</gene>